<dbReference type="GO" id="GO:0003677">
    <property type="term" value="F:DNA binding"/>
    <property type="evidence" value="ECO:0007669"/>
    <property type="project" value="UniProtKB-KW"/>
</dbReference>
<dbReference type="InterPro" id="IPR050313">
    <property type="entry name" value="Carb_Metab_HTH_regulators"/>
</dbReference>
<dbReference type="EMBL" id="JACRSR010000001">
    <property type="protein sequence ID" value="MBC8530958.1"/>
    <property type="molecule type" value="Genomic_DNA"/>
</dbReference>
<proteinExistence type="predicted"/>
<dbReference type="InterPro" id="IPR018356">
    <property type="entry name" value="Tscrpt_reg_HTH_DeoR_CS"/>
</dbReference>
<dbReference type="AlphaFoldDB" id="A0A926HP87"/>
<dbReference type="PROSITE" id="PS00894">
    <property type="entry name" value="HTH_DEOR_1"/>
    <property type="match status" value="1"/>
</dbReference>
<dbReference type="PANTHER" id="PTHR30363">
    <property type="entry name" value="HTH-TYPE TRANSCRIPTIONAL REGULATOR SRLR-RELATED"/>
    <property type="match status" value="1"/>
</dbReference>
<dbReference type="Gene3D" id="1.10.10.10">
    <property type="entry name" value="Winged helix-like DNA-binding domain superfamily/Winged helix DNA-binding domain"/>
    <property type="match status" value="1"/>
</dbReference>
<evidence type="ECO:0000313" key="5">
    <source>
        <dbReference type="EMBL" id="MBC8530958.1"/>
    </source>
</evidence>
<evidence type="ECO:0000256" key="1">
    <source>
        <dbReference type="ARBA" id="ARBA00023015"/>
    </source>
</evidence>
<keyword evidence="1" id="KW-0805">Transcription regulation</keyword>
<organism evidence="5 6">
    <name type="scientific">Gehongia tenuis</name>
    <dbReference type="NCBI Taxonomy" id="2763655"/>
    <lineage>
        <taxon>Bacteria</taxon>
        <taxon>Bacillati</taxon>
        <taxon>Bacillota</taxon>
        <taxon>Clostridia</taxon>
        <taxon>Christensenellales</taxon>
        <taxon>Christensenellaceae</taxon>
        <taxon>Gehongia</taxon>
    </lineage>
</organism>
<dbReference type="InterPro" id="IPR037171">
    <property type="entry name" value="NagB/RpiA_transferase-like"/>
</dbReference>
<keyword evidence="6" id="KW-1185">Reference proteome</keyword>
<keyword evidence="3" id="KW-0804">Transcription</keyword>
<dbReference type="InterPro" id="IPR001034">
    <property type="entry name" value="DeoR_HTH"/>
</dbReference>
<dbReference type="SUPFAM" id="SSF100950">
    <property type="entry name" value="NagB/RpiA/CoA transferase-like"/>
    <property type="match status" value="1"/>
</dbReference>
<dbReference type="Gene3D" id="3.40.50.1360">
    <property type="match status" value="1"/>
</dbReference>
<dbReference type="InterPro" id="IPR014036">
    <property type="entry name" value="DeoR-like_C"/>
</dbReference>
<protein>
    <submittedName>
        <fullName evidence="5">DeoR/GlpR transcriptional regulator</fullName>
    </submittedName>
</protein>
<dbReference type="Proteomes" id="UP000623172">
    <property type="component" value="Unassembled WGS sequence"/>
</dbReference>
<comment type="caution">
    <text evidence="5">The sequence shown here is derived from an EMBL/GenBank/DDBJ whole genome shotgun (WGS) entry which is preliminary data.</text>
</comment>
<dbReference type="PROSITE" id="PS51000">
    <property type="entry name" value="HTH_DEOR_2"/>
    <property type="match status" value="1"/>
</dbReference>
<gene>
    <name evidence="5" type="ORF">H8696_03760</name>
</gene>
<dbReference type="PRINTS" id="PR00037">
    <property type="entry name" value="HTHLACR"/>
</dbReference>
<dbReference type="SUPFAM" id="SSF46785">
    <property type="entry name" value="Winged helix' DNA-binding domain"/>
    <property type="match status" value="1"/>
</dbReference>
<dbReference type="GO" id="GO:0003700">
    <property type="term" value="F:DNA-binding transcription factor activity"/>
    <property type="evidence" value="ECO:0007669"/>
    <property type="project" value="InterPro"/>
</dbReference>
<dbReference type="InterPro" id="IPR036388">
    <property type="entry name" value="WH-like_DNA-bd_sf"/>
</dbReference>
<dbReference type="SMART" id="SM01134">
    <property type="entry name" value="DeoRC"/>
    <property type="match status" value="1"/>
</dbReference>
<evidence type="ECO:0000259" key="4">
    <source>
        <dbReference type="PROSITE" id="PS51000"/>
    </source>
</evidence>
<keyword evidence="2" id="KW-0238">DNA-binding</keyword>
<evidence type="ECO:0000256" key="3">
    <source>
        <dbReference type="ARBA" id="ARBA00023163"/>
    </source>
</evidence>
<dbReference type="Pfam" id="PF00455">
    <property type="entry name" value="DeoRC"/>
    <property type="match status" value="1"/>
</dbReference>
<dbReference type="RefSeq" id="WP_249315025.1">
    <property type="nucleotide sequence ID" value="NZ_JACRSR010000001.1"/>
</dbReference>
<accession>A0A926HP87</accession>
<dbReference type="SMART" id="SM00420">
    <property type="entry name" value="HTH_DEOR"/>
    <property type="match status" value="1"/>
</dbReference>
<dbReference type="InterPro" id="IPR036390">
    <property type="entry name" value="WH_DNA-bd_sf"/>
</dbReference>
<reference evidence="5" key="1">
    <citation type="submission" date="2020-08" db="EMBL/GenBank/DDBJ databases">
        <title>Genome public.</title>
        <authorList>
            <person name="Liu C."/>
            <person name="Sun Q."/>
        </authorList>
    </citation>
    <scope>NUCLEOTIDE SEQUENCE</scope>
    <source>
        <strain evidence="5">NSJ-53</strain>
    </source>
</reference>
<evidence type="ECO:0000256" key="2">
    <source>
        <dbReference type="ARBA" id="ARBA00023125"/>
    </source>
</evidence>
<sequence>MLTEERHGEILKILQERPAVTVQELTEILDTSESTIRRDLTALHNLGKLNKVHGGATSLAGQFNAKDDTVTIRQRLNWEEKCRIGEYAAALVGKDDFIYVDAGTSTQAMIQHIEERRALYVTNGILHARHLAQRGCRVFVLGGEIKPATEAVVGSEALDALRKYNFTKGFFGANGVTAESGYSTPDVNEAMVKAKAMARCGESYVLCDPAKVGRISPVTFAPIEAAVLITTKLEHESLKGCTEILEVDL</sequence>
<feature type="domain" description="HTH deoR-type" evidence="4">
    <location>
        <begin position="3"/>
        <end position="58"/>
    </location>
</feature>
<name>A0A926HP87_9FIRM</name>
<dbReference type="Pfam" id="PF08220">
    <property type="entry name" value="HTH_DeoR"/>
    <property type="match status" value="1"/>
</dbReference>
<dbReference type="PANTHER" id="PTHR30363:SF56">
    <property type="entry name" value="TRANSCRIPTIONAL REGULATOR, DEOR FAMILY"/>
    <property type="match status" value="1"/>
</dbReference>
<evidence type="ECO:0000313" key="6">
    <source>
        <dbReference type="Proteomes" id="UP000623172"/>
    </source>
</evidence>